<accession>A0A9D4YKJ5</accession>
<dbReference type="Gramene" id="Psat02G0544400-T4">
    <property type="protein sequence ID" value="KAI5440088.1"/>
    <property type="gene ID" value="KIW84_025444"/>
</dbReference>
<comment type="caution">
    <text evidence="1">The sequence shown here is derived from an EMBL/GenBank/DDBJ whole genome shotgun (WGS) entry which is preliminary data.</text>
</comment>
<proteinExistence type="predicted"/>
<protein>
    <submittedName>
        <fullName evidence="1">Uncharacterized protein</fullName>
    </submittedName>
</protein>
<reference evidence="1 2" key="1">
    <citation type="journal article" date="2022" name="Nat. Genet.">
        <title>Improved pea reference genome and pan-genome highlight genomic features and evolutionary characteristics.</title>
        <authorList>
            <person name="Yang T."/>
            <person name="Liu R."/>
            <person name="Luo Y."/>
            <person name="Hu S."/>
            <person name="Wang D."/>
            <person name="Wang C."/>
            <person name="Pandey M.K."/>
            <person name="Ge S."/>
            <person name="Xu Q."/>
            <person name="Li N."/>
            <person name="Li G."/>
            <person name="Huang Y."/>
            <person name="Saxena R.K."/>
            <person name="Ji Y."/>
            <person name="Li M."/>
            <person name="Yan X."/>
            <person name="He Y."/>
            <person name="Liu Y."/>
            <person name="Wang X."/>
            <person name="Xiang C."/>
            <person name="Varshney R.K."/>
            <person name="Ding H."/>
            <person name="Gao S."/>
            <person name="Zong X."/>
        </authorList>
    </citation>
    <scope>NUCLEOTIDE SEQUENCE [LARGE SCALE GENOMIC DNA]</scope>
    <source>
        <strain evidence="1 2">cv. Zhongwan 6</strain>
    </source>
</reference>
<organism evidence="1 2">
    <name type="scientific">Pisum sativum</name>
    <name type="common">Garden pea</name>
    <name type="synonym">Lathyrus oleraceus</name>
    <dbReference type="NCBI Taxonomy" id="3888"/>
    <lineage>
        <taxon>Eukaryota</taxon>
        <taxon>Viridiplantae</taxon>
        <taxon>Streptophyta</taxon>
        <taxon>Embryophyta</taxon>
        <taxon>Tracheophyta</taxon>
        <taxon>Spermatophyta</taxon>
        <taxon>Magnoliopsida</taxon>
        <taxon>eudicotyledons</taxon>
        <taxon>Gunneridae</taxon>
        <taxon>Pentapetalae</taxon>
        <taxon>rosids</taxon>
        <taxon>fabids</taxon>
        <taxon>Fabales</taxon>
        <taxon>Fabaceae</taxon>
        <taxon>Papilionoideae</taxon>
        <taxon>50 kb inversion clade</taxon>
        <taxon>NPAAA clade</taxon>
        <taxon>Hologalegina</taxon>
        <taxon>IRL clade</taxon>
        <taxon>Fabeae</taxon>
        <taxon>Lathyrus</taxon>
    </lineage>
</organism>
<evidence type="ECO:0000313" key="2">
    <source>
        <dbReference type="Proteomes" id="UP001058974"/>
    </source>
</evidence>
<sequence>MEEYLVKMKNLGDKLKLAGAPMSNFDLTIQTLKDLDLDYNSVVVKLSDQINLSTGPVKHEYSILDKVPVPGTHTPGSATNRAPFHQICNHIHAKISNTTVESSWIRTALIPVDRN</sequence>
<gene>
    <name evidence="1" type="ORF">KIW84_025444</name>
</gene>
<dbReference type="Proteomes" id="UP001058974">
    <property type="component" value="Chromosome 2"/>
</dbReference>
<name>A0A9D4YKJ5_PEA</name>
<dbReference type="AlphaFoldDB" id="A0A9D4YKJ5"/>
<keyword evidence="2" id="KW-1185">Reference proteome</keyword>
<evidence type="ECO:0000313" key="1">
    <source>
        <dbReference type="EMBL" id="KAI5440088.1"/>
    </source>
</evidence>
<dbReference type="EMBL" id="JAMSHJ010000002">
    <property type="protein sequence ID" value="KAI5440088.1"/>
    <property type="molecule type" value="Genomic_DNA"/>
</dbReference>